<evidence type="ECO:0000313" key="2">
    <source>
        <dbReference type="Proteomes" id="UP000824219"/>
    </source>
</evidence>
<protein>
    <submittedName>
        <fullName evidence="1">Uncharacterized protein</fullName>
    </submittedName>
</protein>
<dbReference type="Proteomes" id="UP000824219">
    <property type="component" value="Linkage Group LG13"/>
</dbReference>
<evidence type="ECO:0000313" key="1">
    <source>
        <dbReference type="EMBL" id="KAG7324846.1"/>
    </source>
</evidence>
<dbReference type="AlphaFoldDB" id="A0A9D3SHR2"/>
<reference evidence="1 2" key="1">
    <citation type="submission" date="2021-06" db="EMBL/GenBank/DDBJ databases">
        <title>Chromosome-level genome assembly of the red-tail catfish (Hemibagrus wyckioides).</title>
        <authorList>
            <person name="Shao F."/>
        </authorList>
    </citation>
    <scope>NUCLEOTIDE SEQUENCE [LARGE SCALE GENOMIC DNA]</scope>
    <source>
        <strain evidence="1">EC202008001</strain>
        <tissue evidence="1">Blood</tissue>
    </source>
</reference>
<proteinExistence type="predicted"/>
<accession>A0A9D3SHR2</accession>
<name>A0A9D3SHR2_9TELE</name>
<organism evidence="1 2">
    <name type="scientific">Hemibagrus wyckioides</name>
    <dbReference type="NCBI Taxonomy" id="337641"/>
    <lineage>
        <taxon>Eukaryota</taxon>
        <taxon>Metazoa</taxon>
        <taxon>Chordata</taxon>
        <taxon>Craniata</taxon>
        <taxon>Vertebrata</taxon>
        <taxon>Euteleostomi</taxon>
        <taxon>Actinopterygii</taxon>
        <taxon>Neopterygii</taxon>
        <taxon>Teleostei</taxon>
        <taxon>Ostariophysi</taxon>
        <taxon>Siluriformes</taxon>
        <taxon>Bagridae</taxon>
        <taxon>Hemibagrus</taxon>
    </lineage>
</organism>
<gene>
    <name evidence="1" type="ORF">KOW79_011162</name>
</gene>
<dbReference type="EMBL" id="JAHKSW010000013">
    <property type="protein sequence ID" value="KAG7324846.1"/>
    <property type="molecule type" value="Genomic_DNA"/>
</dbReference>
<comment type="caution">
    <text evidence="1">The sequence shown here is derived from an EMBL/GenBank/DDBJ whole genome shotgun (WGS) entry which is preliminary data.</text>
</comment>
<sequence length="131" mass="15299">MTIFWQGRKVLNMTNVSLMKHLLNFQQPMNHIDRASPARYWLTHWEIPTFQGKRHESQEVVQAVRASGERFQHISKVLSLDRSLNRFSTSLHTPLHVLSRDLCFPLERMLNAPYGPQESGKAFKDTLILSR</sequence>
<keyword evidence="2" id="KW-1185">Reference proteome</keyword>